<dbReference type="PANTHER" id="PTHR10625">
    <property type="entry name" value="HISTONE DEACETYLASE HDAC1-RELATED"/>
    <property type="match status" value="1"/>
</dbReference>
<dbReference type="AlphaFoldDB" id="A0A6J7CJD6"/>
<dbReference type="InterPro" id="IPR003085">
    <property type="entry name" value="AcuC"/>
</dbReference>
<feature type="domain" description="Histone deacetylase" evidence="4">
    <location>
        <begin position="22"/>
        <end position="319"/>
    </location>
</feature>
<dbReference type="InterPro" id="IPR000286">
    <property type="entry name" value="HDACs"/>
</dbReference>
<dbReference type="InterPro" id="IPR023801">
    <property type="entry name" value="His_deacetylse_dom"/>
</dbReference>
<keyword evidence="3" id="KW-0006">Acetoin catabolism</keyword>
<evidence type="ECO:0000259" key="4">
    <source>
        <dbReference type="Pfam" id="PF00850"/>
    </source>
</evidence>
<dbReference type="GO" id="GO:0004407">
    <property type="term" value="F:histone deacetylase activity"/>
    <property type="evidence" value="ECO:0007669"/>
    <property type="project" value="TreeGrafter"/>
</dbReference>
<dbReference type="Gene3D" id="3.40.800.20">
    <property type="entry name" value="Histone deacetylase domain"/>
    <property type="match status" value="1"/>
</dbReference>
<dbReference type="Pfam" id="PF00850">
    <property type="entry name" value="Hist_deacetyl"/>
    <property type="match status" value="1"/>
</dbReference>
<sequence length="399" mass="42737">MSESVAIFFDDAMTNYDFGRGHPLSPIRLRLTMDLIRELGLLSVPGVELIAPEPAHIDALARAHDRSYIEAVERCSEQLCEPELDFGLGTDDNPTFVGMHQYSALIAGGTLQAAQSVWSGSHQHAINLAGGFHHAMPDRAAGFCVYNDLAVAIAWLLDNGAARVAYIDVDVHHGDGVERVFWDDPRVMTISLHESGATQFPGTGWPLDVGGPNAQGSAVNCALPAGAGDREWLRALDAVAGPLLAAFKPDVVISQHGCDGHQLDPLGHMNLSINGQTAMAQHIHQWVHKFTAGKWIVTGGGGYAIVEVVPRAWAQLVSQVVGANLTSQAVLPSSWRSNVQETTGIDAPQTLGELTQAPVELGTDSWLDSCDLDNPTDQAIAASREATFRFHGLDPLTNL</sequence>
<evidence type="ECO:0000313" key="5">
    <source>
        <dbReference type="EMBL" id="CAB4857920.1"/>
    </source>
</evidence>
<evidence type="ECO:0000256" key="2">
    <source>
        <dbReference type="ARBA" id="ARBA00020218"/>
    </source>
</evidence>
<dbReference type="PRINTS" id="PR01272">
    <property type="entry name" value="ACUCPROTEIN"/>
</dbReference>
<protein>
    <recommendedName>
        <fullName evidence="2">Acetoin utilization protein AcuC</fullName>
    </recommendedName>
</protein>
<evidence type="ECO:0000256" key="1">
    <source>
        <dbReference type="ARBA" id="ARBA00005101"/>
    </source>
</evidence>
<accession>A0A6J7CJD6</accession>
<dbReference type="InterPro" id="IPR023696">
    <property type="entry name" value="Ureohydrolase_dom_sf"/>
</dbReference>
<dbReference type="GO" id="GO:0040029">
    <property type="term" value="P:epigenetic regulation of gene expression"/>
    <property type="evidence" value="ECO:0007669"/>
    <property type="project" value="TreeGrafter"/>
</dbReference>
<gene>
    <name evidence="5" type="ORF">UFOPK3401_00089</name>
</gene>
<dbReference type="PRINTS" id="PR01270">
    <property type="entry name" value="HDASUPER"/>
</dbReference>
<dbReference type="SUPFAM" id="SSF52768">
    <property type="entry name" value="Arginase/deacetylase"/>
    <property type="match status" value="1"/>
</dbReference>
<proteinExistence type="predicted"/>
<dbReference type="InterPro" id="IPR037138">
    <property type="entry name" value="His_deacetylse_dom_sf"/>
</dbReference>
<dbReference type="UniPathway" id="UPA00040"/>
<name>A0A6J7CJD6_9ZZZZ</name>
<dbReference type="PANTHER" id="PTHR10625:SF10">
    <property type="entry name" value="HISTONE DEACETYLASE HDAC1"/>
    <property type="match status" value="1"/>
</dbReference>
<evidence type="ECO:0000256" key="3">
    <source>
        <dbReference type="ARBA" id="ARBA00022627"/>
    </source>
</evidence>
<organism evidence="5">
    <name type="scientific">freshwater metagenome</name>
    <dbReference type="NCBI Taxonomy" id="449393"/>
    <lineage>
        <taxon>unclassified sequences</taxon>
        <taxon>metagenomes</taxon>
        <taxon>ecological metagenomes</taxon>
    </lineage>
</organism>
<reference evidence="5" key="1">
    <citation type="submission" date="2020-05" db="EMBL/GenBank/DDBJ databases">
        <authorList>
            <person name="Chiriac C."/>
            <person name="Salcher M."/>
            <person name="Ghai R."/>
            <person name="Kavagutti S V."/>
        </authorList>
    </citation>
    <scope>NUCLEOTIDE SEQUENCE</scope>
</reference>
<dbReference type="EMBL" id="CAFBLM010000002">
    <property type="protein sequence ID" value="CAB4857920.1"/>
    <property type="molecule type" value="Genomic_DNA"/>
</dbReference>
<dbReference type="CDD" id="cd09994">
    <property type="entry name" value="HDAC_AcuC_like"/>
    <property type="match status" value="1"/>
</dbReference>
<comment type="pathway">
    <text evidence="1">Ketone degradation; acetoin degradation.</text>
</comment>
<dbReference type="GO" id="GO:0045150">
    <property type="term" value="P:acetoin catabolic process"/>
    <property type="evidence" value="ECO:0007669"/>
    <property type="project" value="UniProtKB-UniPathway"/>
</dbReference>